<protein>
    <submittedName>
        <fullName evidence="1">Uncharacterized protein</fullName>
    </submittedName>
</protein>
<evidence type="ECO:0000313" key="1">
    <source>
        <dbReference type="EMBL" id="PSH56455.1"/>
    </source>
</evidence>
<dbReference type="RefSeq" id="WP_106667516.1">
    <property type="nucleotide sequence ID" value="NZ_PGGM01000021.1"/>
</dbReference>
<evidence type="ECO:0000313" key="2">
    <source>
        <dbReference type="Proteomes" id="UP000241764"/>
    </source>
</evidence>
<dbReference type="OrthoDB" id="7064732at2"/>
<dbReference type="EMBL" id="PGGM01000021">
    <property type="protein sequence ID" value="PSH56455.1"/>
    <property type="molecule type" value="Genomic_DNA"/>
</dbReference>
<dbReference type="InterPro" id="IPR043733">
    <property type="entry name" value="DUF5677"/>
</dbReference>
<organism evidence="1 2">
    <name type="scientific">Phyllobacterium sophorae</name>
    <dbReference type="NCBI Taxonomy" id="1520277"/>
    <lineage>
        <taxon>Bacteria</taxon>
        <taxon>Pseudomonadati</taxon>
        <taxon>Pseudomonadota</taxon>
        <taxon>Alphaproteobacteria</taxon>
        <taxon>Hyphomicrobiales</taxon>
        <taxon>Phyllobacteriaceae</taxon>
        <taxon>Phyllobacterium</taxon>
    </lineage>
</organism>
<dbReference type="Proteomes" id="UP000241764">
    <property type="component" value="Unassembled WGS sequence"/>
</dbReference>
<sequence length="247" mass="28256">MYGYIIELYSVTVKHLSNLSFDKRSEVHRTLISLYATIIELTNSAIIIREGGAYTGMDTLLRSAMEAHVDLINLANSDGYLKAMLAVYHKEWIKLAGAGVKGENPFLIYFKNNPEALKKLDHHTAELKAFTEASAIPSNYDKFKAAGMENEYRSIYNSLCNDSHNNIRALTSRHFRPREDGLDMVIFDKPTREDLAATLDSFIAILNQSNLIMHDYFKSDDAVKEELDYFKRFREEKGLLWADLLED</sequence>
<reference evidence="2" key="1">
    <citation type="submission" date="2017-11" db="EMBL/GenBank/DDBJ databases">
        <authorList>
            <person name="Kuznetsova I."/>
            <person name="Sazanova A."/>
            <person name="Chirak E."/>
            <person name="Safronova V."/>
            <person name="Willems A."/>
        </authorList>
    </citation>
    <scope>NUCLEOTIDE SEQUENCE [LARGE SCALE GENOMIC DNA]</scope>
    <source>
        <strain evidence="2">CCBAU 03422</strain>
    </source>
</reference>
<comment type="caution">
    <text evidence="1">The sequence shown here is derived from an EMBL/GenBank/DDBJ whole genome shotgun (WGS) entry which is preliminary data.</text>
</comment>
<name>A0A2P7AQG1_9HYPH</name>
<keyword evidence="2" id="KW-1185">Reference proteome</keyword>
<gene>
    <name evidence="1" type="ORF">CU103_29040</name>
</gene>
<dbReference type="Pfam" id="PF18928">
    <property type="entry name" value="DUF5677"/>
    <property type="match status" value="1"/>
</dbReference>
<accession>A0A2P7AQG1</accession>
<proteinExistence type="predicted"/>
<dbReference type="AlphaFoldDB" id="A0A2P7AQG1"/>